<evidence type="ECO:0000256" key="4">
    <source>
        <dbReference type="ARBA" id="ARBA00022993"/>
    </source>
</evidence>
<dbReference type="CDD" id="cd02022">
    <property type="entry name" value="DPCK"/>
    <property type="match status" value="1"/>
</dbReference>
<evidence type="ECO:0000256" key="2">
    <source>
        <dbReference type="ARBA" id="ARBA00022741"/>
    </source>
</evidence>
<name>A0A844YCU0_9SPHN</name>
<dbReference type="SUPFAM" id="SSF52540">
    <property type="entry name" value="P-loop containing nucleoside triphosphate hydrolases"/>
    <property type="match status" value="1"/>
</dbReference>
<protein>
    <recommendedName>
        <fullName evidence="5 6">Dephospho-CoA kinase</fullName>
        <ecNumber evidence="5 6">2.7.1.24</ecNumber>
    </recommendedName>
    <alternativeName>
        <fullName evidence="5">Dephosphocoenzyme A kinase</fullName>
    </alternativeName>
</protein>
<dbReference type="InterPro" id="IPR027417">
    <property type="entry name" value="P-loop_NTPase"/>
</dbReference>
<dbReference type="EC" id="2.7.1.24" evidence="5 6"/>
<comment type="function">
    <text evidence="5">Catalyzes the phosphorylation of the 3'-hydroxyl group of dephosphocoenzyme A to form coenzyme A.</text>
</comment>
<comment type="pathway">
    <text evidence="5">Cofactor biosynthesis; coenzyme A biosynthesis; CoA from (R)-pantothenate: step 5/5.</text>
</comment>
<dbReference type="NCBIfam" id="TIGR00152">
    <property type="entry name" value="dephospho-CoA kinase"/>
    <property type="match status" value="1"/>
</dbReference>
<dbReference type="UniPathway" id="UPA00241">
    <property type="reaction ID" value="UER00356"/>
</dbReference>
<comment type="caution">
    <text evidence="7">The sequence shown here is derived from an EMBL/GenBank/DDBJ whole genome shotgun (WGS) entry which is preliminary data.</text>
</comment>
<dbReference type="GO" id="GO:0015937">
    <property type="term" value="P:coenzyme A biosynthetic process"/>
    <property type="evidence" value="ECO:0007669"/>
    <property type="project" value="UniProtKB-UniRule"/>
</dbReference>
<keyword evidence="5" id="KW-0963">Cytoplasm</keyword>
<dbReference type="GO" id="GO:0005737">
    <property type="term" value="C:cytoplasm"/>
    <property type="evidence" value="ECO:0007669"/>
    <property type="project" value="UniProtKB-SubCell"/>
</dbReference>
<dbReference type="GO" id="GO:0005524">
    <property type="term" value="F:ATP binding"/>
    <property type="evidence" value="ECO:0007669"/>
    <property type="project" value="UniProtKB-UniRule"/>
</dbReference>
<dbReference type="PROSITE" id="PS51219">
    <property type="entry name" value="DPCK"/>
    <property type="match status" value="1"/>
</dbReference>
<dbReference type="OrthoDB" id="9812943at2"/>
<dbReference type="HAMAP" id="MF_00376">
    <property type="entry name" value="Dephospho_CoA_kinase"/>
    <property type="match status" value="1"/>
</dbReference>
<dbReference type="Pfam" id="PF01121">
    <property type="entry name" value="CoaE"/>
    <property type="match status" value="1"/>
</dbReference>
<keyword evidence="3 5" id="KW-0067">ATP-binding</keyword>
<accession>A0A844YCU0</accession>
<dbReference type="PANTHER" id="PTHR10695:SF46">
    <property type="entry name" value="BIFUNCTIONAL COENZYME A SYNTHASE-RELATED"/>
    <property type="match status" value="1"/>
</dbReference>
<dbReference type="RefSeq" id="WP_160661664.1">
    <property type="nucleotide sequence ID" value="NZ_BAABDV010000001.1"/>
</dbReference>
<dbReference type="GO" id="GO:0004140">
    <property type="term" value="F:dephospho-CoA kinase activity"/>
    <property type="evidence" value="ECO:0007669"/>
    <property type="project" value="UniProtKB-UniRule"/>
</dbReference>
<dbReference type="AlphaFoldDB" id="A0A844YCU0"/>
<dbReference type="EMBL" id="WTYD01000002">
    <property type="protein sequence ID" value="MXO54778.1"/>
    <property type="molecule type" value="Genomic_DNA"/>
</dbReference>
<proteinExistence type="inferred from homology"/>
<dbReference type="Proteomes" id="UP000430272">
    <property type="component" value="Unassembled WGS sequence"/>
</dbReference>
<comment type="similarity">
    <text evidence="1 5">Belongs to the CoaE family.</text>
</comment>
<evidence type="ECO:0000313" key="8">
    <source>
        <dbReference type="Proteomes" id="UP000430272"/>
    </source>
</evidence>
<dbReference type="PANTHER" id="PTHR10695">
    <property type="entry name" value="DEPHOSPHO-COA KINASE-RELATED"/>
    <property type="match status" value="1"/>
</dbReference>
<comment type="subcellular location">
    <subcellularLocation>
        <location evidence="5">Cytoplasm</location>
    </subcellularLocation>
</comment>
<reference evidence="7 8" key="1">
    <citation type="submission" date="2019-12" db="EMBL/GenBank/DDBJ databases">
        <title>Genomic-based taxomic classification of the family Erythrobacteraceae.</title>
        <authorList>
            <person name="Xu L."/>
        </authorList>
    </citation>
    <scope>NUCLEOTIDE SEQUENCE [LARGE SCALE GENOMIC DNA]</scope>
    <source>
        <strain evidence="7 8">JCM 17468</strain>
    </source>
</reference>
<keyword evidence="4 5" id="KW-0173">Coenzyme A biosynthesis</keyword>
<sequence length="201" mass="21086">MTRPLVIGLTGSIGMGKSTVAAMFAAAGIPVFDADREVRAMQGPGGALVPAIEAAFPGSTGPHGVLRDALGARVFGDDAALARLEKIVHPAVAERRAAFLRDHADAPLVIFDIPLLFEKGGVDAVDRVVVVSAPAEAQRRRVLARPGMTEAKFADILARQTPDAEKRARADHVVDTGVSLEETEAEVLALIERLRGSTGPL</sequence>
<gene>
    <name evidence="5" type="primary">coaE</name>
    <name evidence="7" type="ORF">GRI47_12280</name>
</gene>
<dbReference type="Gene3D" id="3.40.50.300">
    <property type="entry name" value="P-loop containing nucleotide triphosphate hydrolases"/>
    <property type="match status" value="1"/>
</dbReference>
<evidence type="ECO:0000256" key="1">
    <source>
        <dbReference type="ARBA" id="ARBA00009018"/>
    </source>
</evidence>
<keyword evidence="5 7" id="KW-0418">Kinase</keyword>
<evidence type="ECO:0000256" key="5">
    <source>
        <dbReference type="HAMAP-Rule" id="MF_00376"/>
    </source>
</evidence>
<keyword evidence="5 7" id="KW-0808">Transferase</keyword>
<evidence type="ECO:0000256" key="6">
    <source>
        <dbReference type="NCBIfam" id="TIGR00152"/>
    </source>
</evidence>
<keyword evidence="2 5" id="KW-0547">Nucleotide-binding</keyword>
<evidence type="ECO:0000256" key="3">
    <source>
        <dbReference type="ARBA" id="ARBA00022840"/>
    </source>
</evidence>
<evidence type="ECO:0000313" key="7">
    <source>
        <dbReference type="EMBL" id="MXO54778.1"/>
    </source>
</evidence>
<feature type="binding site" evidence="5">
    <location>
        <begin position="14"/>
        <end position="19"/>
    </location>
    <ligand>
        <name>ATP</name>
        <dbReference type="ChEBI" id="CHEBI:30616"/>
    </ligand>
</feature>
<keyword evidence="8" id="KW-1185">Reference proteome</keyword>
<organism evidence="7 8">
    <name type="scientific">Qipengyuania pelagi</name>
    <dbReference type="NCBI Taxonomy" id="994320"/>
    <lineage>
        <taxon>Bacteria</taxon>
        <taxon>Pseudomonadati</taxon>
        <taxon>Pseudomonadota</taxon>
        <taxon>Alphaproteobacteria</taxon>
        <taxon>Sphingomonadales</taxon>
        <taxon>Erythrobacteraceae</taxon>
        <taxon>Qipengyuania</taxon>
    </lineage>
</organism>
<comment type="catalytic activity">
    <reaction evidence="5">
        <text>3'-dephospho-CoA + ATP = ADP + CoA + H(+)</text>
        <dbReference type="Rhea" id="RHEA:18245"/>
        <dbReference type="ChEBI" id="CHEBI:15378"/>
        <dbReference type="ChEBI" id="CHEBI:30616"/>
        <dbReference type="ChEBI" id="CHEBI:57287"/>
        <dbReference type="ChEBI" id="CHEBI:57328"/>
        <dbReference type="ChEBI" id="CHEBI:456216"/>
        <dbReference type="EC" id="2.7.1.24"/>
    </reaction>
</comment>
<dbReference type="InterPro" id="IPR001977">
    <property type="entry name" value="Depp_CoAkinase"/>
</dbReference>